<dbReference type="Gene3D" id="3.40.50.150">
    <property type="entry name" value="Vaccinia Virus protein VP39"/>
    <property type="match status" value="1"/>
</dbReference>
<comment type="caution">
    <text evidence="2">The sequence shown here is derived from an EMBL/GenBank/DDBJ whole genome shotgun (WGS) entry which is preliminary data.</text>
</comment>
<protein>
    <submittedName>
        <fullName evidence="2">SAM-dependent methyltransferase</fullName>
    </submittedName>
</protein>
<proteinExistence type="predicted"/>
<gene>
    <name evidence="2" type="ORF">ENV52_06475</name>
</gene>
<sequence>MNLKILEVLVKGLATYVPGYQRVLDKLGYSCPGGTITSEYCLSVWLQHMELARQHGLSSTPEVVAEIGPGNSLGVGLCALLTGSRVYYAFDIQAYSNTARNLQIFSEIIGLLKMKRARLQGSQLPGHILTAERLDRDLEPRRLDQIRQCILRENQPVHGMYLGYMVPWDNPATLEENSVDFILSHAVMEHVDDPERVYRILYRWLKPGGCMSHMIDYRCHNLAWRWNGHWSYSEPLWKLMRSKRPYFINRHSHSEHAAMMRRCGFRIVGELKTTDVSGIPRQELDDRFQGLSDEDLITATGYFQAVKPQD</sequence>
<dbReference type="EMBL" id="DTGR01000105">
    <property type="protein sequence ID" value="HHS29329.1"/>
    <property type="molecule type" value="Genomic_DNA"/>
</dbReference>
<accession>A0A7V6A327</accession>
<name>A0A7V6A327_9BACT</name>
<dbReference type="CDD" id="cd02440">
    <property type="entry name" value="AdoMet_MTases"/>
    <property type="match status" value="1"/>
</dbReference>
<dbReference type="GO" id="GO:0008757">
    <property type="term" value="F:S-adenosylmethionine-dependent methyltransferase activity"/>
    <property type="evidence" value="ECO:0007669"/>
    <property type="project" value="InterPro"/>
</dbReference>
<dbReference type="AlphaFoldDB" id="A0A7V6A327"/>
<dbReference type="Pfam" id="PF08241">
    <property type="entry name" value="Methyltransf_11"/>
    <property type="match status" value="1"/>
</dbReference>
<evidence type="ECO:0000313" key="2">
    <source>
        <dbReference type="EMBL" id="HHS29329.1"/>
    </source>
</evidence>
<dbReference type="InterPro" id="IPR013216">
    <property type="entry name" value="Methyltransf_11"/>
</dbReference>
<dbReference type="GO" id="GO:0032259">
    <property type="term" value="P:methylation"/>
    <property type="evidence" value="ECO:0007669"/>
    <property type="project" value="UniProtKB-KW"/>
</dbReference>
<keyword evidence="2" id="KW-0808">Transferase</keyword>
<feature type="domain" description="Methyltransferase type 11" evidence="1">
    <location>
        <begin position="173"/>
        <end position="210"/>
    </location>
</feature>
<keyword evidence="2" id="KW-0489">Methyltransferase</keyword>
<organism evidence="2">
    <name type="scientific">Desulfobacca acetoxidans</name>
    <dbReference type="NCBI Taxonomy" id="60893"/>
    <lineage>
        <taxon>Bacteria</taxon>
        <taxon>Pseudomonadati</taxon>
        <taxon>Thermodesulfobacteriota</taxon>
        <taxon>Desulfobaccia</taxon>
        <taxon>Desulfobaccales</taxon>
        <taxon>Desulfobaccaceae</taxon>
        <taxon>Desulfobacca</taxon>
    </lineage>
</organism>
<dbReference type="SUPFAM" id="SSF53335">
    <property type="entry name" value="S-adenosyl-L-methionine-dependent methyltransferases"/>
    <property type="match status" value="1"/>
</dbReference>
<reference evidence="2" key="1">
    <citation type="journal article" date="2020" name="mSystems">
        <title>Genome- and Community-Level Interaction Insights into Carbon Utilization and Element Cycling Functions of Hydrothermarchaeota in Hydrothermal Sediment.</title>
        <authorList>
            <person name="Zhou Z."/>
            <person name="Liu Y."/>
            <person name="Xu W."/>
            <person name="Pan J."/>
            <person name="Luo Z.H."/>
            <person name="Li M."/>
        </authorList>
    </citation>
    <scope>NUCLEOTIDE SEQUENCE [LARGE SCALE GENOMIC DNA]</scope>
    <source>
        <strain evidence="2">SpSt-767</strain>
    </source>
</reference>
<dbReference type="InterPro" id="IPR029063">
    <property type="entry name" value="SAM-dependent_MTases_sf"/>
</dbReference>
<evidence type="ECO:0000259" key="1">
    <source>
        <dbReference type="Pfam" id="PF08241"/>
    </source>
</evidence>